<comment type="caution">
    <text evidence="1">The sequence shown here is derived from an EMBL/GenBank/DDBJ whole genome shotgun (WGS) entry which is preliminary data.</text>
</comment>
<reference evidence="1" key="1">
    <citation type="submission" date="2023-04" db="EMBL/GenBank/DDBJ databases">
        <title>Draft Genome sequencing of Naganishia species isolated from polar environments using Oxford Nanopore Technology.</title>
        <authorList>
            <person name="Leo P."/>
            <person name="Venkateswaran K."/>
        </authorList>
    </citation>
    <scope>NUCLEOTIDE SEQUENCE</scope>
    <source>
        <strain evidence="1">MNA-CCFEE 5262</strain>
    </source>
</reference>
<gene>
    <name evidence="1" type="ORF">QFC20_003692</name>
</gene>
<protein>
    <submittedName>
        <fullName evidence="1">Uncharacterized protein</fullName>
    </submittedName>
</protein>
<evidence type="ECO:0000313" key="2">
    <source>
        <dbReference type="Proteomes" id="UP001230649"/>
    </source>
</evidence>
<name>A0ACC2W9B4_9TREE</name>
<keyword evidence="2" id="KW-1185">Reference proteome</keyword>
<accession>A0ACC2W9B4</accession>
<evidence type="ECO:0000313" key="1">
    <source>
        <dbReference type="EMBL" id="KAJ9108006.1"/>
    </source>
</evidence>
<sequence length="636" mass="69806">VIPFLVLAVGVDNVFILVHELDRQNGLHGPGSKPAQQDPASDYEESLDDEMDAPTHLSAEERVARTVARMGPSILLSSVTEVIAFGLGALVPMPAVRNFALYAAGSVLLGAMLQLTVFVSAMTWNLKRTEDNRVDCVPCIRLRPAIAPYDVNPNAGGEGVITRIIRKYYAPNLLRREVKQLVLVVFGGLFVTALVGIQRISLGLDQRLAFPSDSYLVDYFDALDTYLDVGPPVYFVVQDSDINSRHGQQQLCGRFTTCMELSVANSLEAERKRPESSFIANPPASWVDDFLHWTDPVLDTCCRVKKADPSVFCKPTDPDRVCQPCFGDGNPPWSITMDGLPEGPEVMRYLKQWLNTPTDENCPLGGQAAYGSAISFKGDNSSVKASHFRTYHTPLKSQDDFINALAAARRVSNDIQRRTGAKVFPYSLFYVFFDQYAHVASITVEVLLLALLAILAVTSVLLGSWRTGGVVTAVCALAVLNVMGIMGFWHISLNAISLVNLVISLGIAVEFCSHIARAFMGAGHGLPYDHPSGRKELDERAYTALIEVGPSVFSGITMTKLIGISVLALTRSKLLEVYYFRMWLSLIVSGAIHGLILLPVALSYAGGQGYSLDDFDEEWVRTFIDGPRLRWLTLHV</sequence>
<organism evidence="1 2">
    <name type="scientific">Naganishia adeliensis</name>
    <dbReference type="NCBI Taxonomy" id="92952"/>
    <lineage>
        <taxon>Eukaryota</taxon>
        <taxon>Fungi</taxon>
        <taxon>Dikarya</taxon>
        <taxon>Basidiomycota</taxon>
        <taxon>Agaricomycotina</taxon>
        <taxon>Tremellomycetes</taxon>
        <taxon>Filobasidiales</taxon>
        <taxon>Filobasidiaceae</taxon>
        <taxon>Naganishia</taxon>
    </lineage>
</organism>
<proteinExistence type="predicted"/>
<dbReference type="Proteomes" id="UP001230649">
    <property type="component" value="Unassembled WGS sequence"/>
</dbReference>
<dbReference type="EMBL" id="JASBWS010000035">
    <property type="protein sequence ID" value="KAJ9108006.1"/>
    <property type="molecule type" value="Genomic_DNA"/>
</dbReference>
<feature type="non-terminal residue" evidence="1">
    <location>
        <position position="1"/>
    </location>
</feature>